<name>A0A6A5RFI6_9PLEO</name>
<dbReference type="RefSeq" id="XP_033446312.1">
    <property type="nucleotide sequence ID" value="XM_033593348.1"/>
</dbReference>
<dbReference type="GeneID" id="54351016"/>
<dbReference type="AlphaFoldDB" id="A0A6A5RFI6"/>
<protein>
    <submittedName>
        <fullName evidence="2">Uncharacterized protein</fullName>
    </submittedName>
</protein>
<gene>
    <name evidence="2" type="ORF">M421DRAFT_423065</name>
</gene>
<accession>A0A6A5RFI6</accession>
<feature type="non-terminal residue" evidence="2">
    <location>
        <position position="55"/>
    </location>
</feature>
<proteinExistence type="predicted"/>
<organism evidence="2 3">
    <name type="scientific">Didymella exigua CBS 183.55</name>
    <dbReference type="NCBI Taxonomy" id="1150837"/>
    <lineage>
        <taxon>Eukaryota</taxon>
        <taxon>Fungi</taxon>
        <taxon>Dikarya</taxon>
        <taxon>Ascomycota</taxon>
        <taxon>Pezizomycotina</taxon>
        <taxon>Dothideomycetes</taxon>
        <taxon>Pleosporomycetidae</taxon>
        <taxon>Pleosporales</taxon>
        <taxon>Pleosporineae</taxon>
        <taxon>Didymellaceae</taxon>
        <taxon>Didymella</taxon>
    </lineage>
</organism>
<reference evidence="2" key="1">
    <citation type="journal article" date="2020" name="Stud. Mycol.">
        <title>101 Dothideomycetes genomes: a test case for predicting lifestyles and emergence of pathogens.</title>
        <authorList>
            <person name="Haridas S."/>
            <person name="Albert R."/>
            <person name="Binder M."/>
            <person name="Bloem J."/>
            <person name="Labutti K."/>
            <person name="Salamov A."/>
            <person name="Andreopoulos B."/>
            <person name="Baker S."/>
            <person name="Barry K."/>
            <person name="Bills G."/>
            <person name="Bluhm B."/>
            <person name="Cannon C."/>
            <person name="Castanera R."/>
            <person name="Culley D."/>
            <person name="Daum C."/>
            <person name="Ezra D."/>
            <person name="Gonzalez J."/>
            <person name="Henrissat B."/>
            <person name="Kuo A."/>
            <person name="Liang C."/>
            <person name="Lipzen A."/>
            <person name="Lutzoni F."/>
            <person name="Magnuson J."/>
            <person name="Mondo S."/>
            <person name="Nolan M."/>
            <person name="Ohm R."/>
            <person name="Pangilinan J."/>
            <person name="Park H.-J."/>
            <person name="Ramirez L."/>
            <person name="Alfaro M."/>
            <person name="Sun H."/>
            <person name="Tritt A."/>
            <person name="Yoshinaga Y."/>
            <person name="Zwiers L.-H."/>
            <person name="Turgeon B."/>
            <person name="Goodwin S."/>
            <person name="Spatafora J."/>
            <person name="Crous P."/>
            <person name="Grigoriev I."/>
        </authorList>
    </citation>
    <scope>NUCLEOTIDE SEQUENCE</scope>
    <source>
        <strain evidence="2">CBS 183.55</strain>
    </source>
</reference>
<evidence type="ECO:0000313" key="2">
    <source>
        <dbReference type="EMBL" id="KAF1926060.1"/>
    </source>
</evidence>
<dbReference type="Proteomes" id="UP000800082">
    <property type="component" value="Unassembled WGS sequence"/>
</dbReference>
<keyword evidence="3" id="KW-1185">Reference proteome</keyword>
<evidence type="ECO:0000313" key="3">
    <source>
        <dbReference type="Proteomes" id="UP000800082"/>
    </source>
</evidence>
<evidence type="ECO:0000256" key="1">
    <source>
        <dbReference type="SAM" id="MobiDB-lite"/>
    </source>
</evidence>
<sequence length="55" mass="6028">MHADAGPGKHAASQSSPRGNHKRQTEGSLRSKVRSVLYLNARPRRAALYTINNSL</sequence>
<feature type="region of interest" description="Disordered" evidence="1">
    <location>
        <begin position="1"/>
        <end position="36"/>
    </location>
</feature>
<dbReference type="EMBL" id="ML978979">
    <property type="protein sequence ID" value="KAF1926060.1"/>
    <property type="molecule type" value="Genomic_DNA"/>
</dbReference>